<keyword evidence="3" id="KW-0378">Hydrolase</keyword>
<dbReference type="PATRIC" id="fig|33960.6.peg.361"/>
<dbReference type="EC" id="3.6.1.23" evidence="2"/>
<dbReference type="GO" id="GO:0000287">
    <property type="term" value="F:magnesium ion binding"/>
    <property type="evidence" value="ECO:0007669"/>
    <property type="project" value="InterPro"/>
</dbReference>
<dbReference type="Proteomes" id="UP000076480">
    <property type="component" value="Unassembled WGS sequence"/>
</dbReference>
<evidence type="ECO:0000313" key="8">
    <source>
        <dbReference type="Proteomes" id="UP000076480"/>
    </source>
</evidence>
<organism evidence="7 8">
    <name type="scientific">Secundilactobacillus collinoides</name>
    <name type="common">Lactobacillus collinoides</name>
    <dbReference type="NCBI Taxonomy" id="33960"/>
    <lineage>
        <taxon>Bacteria</taxon>
        <taxon>Bacillati</taxon>
        <taxon>Bacillota</taxon>
        <taxon>Bacilli</taxon>
        <taxon>Lactobacillales</taxon>
        <taxon>Lactobacillaceae</taxon>
        <taxon>Secundilactobacillus</taxon>
    </lineage>
</organism>
<dbReference type="NCBIfam" id="NF001862">
    <property type="entry name" value="PRK00601.1"/>
    <property type="match status" value="1"/>
</dbReference>
<dbReference type="InterPro" id="IPR033704">
    <property type="entry name" value="dUTPase_trimeric"/>
</dbReference>
<comment type="similarity">
    <text evidence="1">Belongs to the dUTPase family.</text>
</comment>
<dbReference type="NCBIfam" id="TIGR00576">
    <property type="entry name" value="dut"/>
    <property type="match status" value="1"/>
</dbReference>
<dbReference type="Gene3D" id="2.70.40.10">
    <property type="match status" value="1"/>
</dbReference>
<dbReference type="InterPro" id="IPR008181">
    <property type="entry name" value="dUTPase"/>
</dbReference>
<evidence type="ECO:0000259" key="6">
    <source>
        <dbReference type="Pfam" id="PF00692"/>
    </source>
</evidence>
<accession>A0A166FSA6</accession>
<dbReference type="Pfam" id="PF00692">
    <property type="entry name" value="dUTPase"/>
    <property type="match status" value="1"/>
</dbReference>
<reference evidence="7 8" key="1">
    <citation type="submission" date="2015-02" db="EMBL/GenBank/DDBJ databases">
        <title>Draft genome sequence of Lactobacillus collinoides CUPV2371 isolated from a natural cider, the first genome sequence of a strain of this species.</title>
        <authorList>
            <person name="Puertas A.I."/>
            <person name="Spano G."/>
            <person name="Capozzi V."/>
            <person name="Lamontanara A."/>
            <person name="Orru L."/>
            <person name="Duenas M.T."/>
        </authorList>
    </citation>
    <scope>NUCLEOTIDE SEQUENCE [LARGE SCALE GENOMIC DNA]</scope>
    <source>
        <strain evidence="7 8">237</strain>
    </source>
</reference>
<dbReference type="EMBL" id="JYDC01000115">
    <property type="protein sequence ID" value="KZL35730.1"/>
    <property type="molecule type" value="Genomic_DNA"/>
</dbReference>
<comment type="caution">
    <text evidence="7">The sequence shown here is derived from an EMBL/GenBank/DDBJ whole genome shotgun (WGS) entry which is preliminary data.</text>
</comment>
<dbReference type="AlphaFoldDB" id="A0A166FSA6"/>
<dbReference type="InterPro" id="IPR029054">
    <property type="entry name" value="dUTPase-like"/>
</dbReference>
<dbReference type="CDD" id="cd07557">
    <property type="entry name" value="trimeric_dUTPase"/>
    <property type="match status" value="1"/>
</dbReference>
<dbReference type="OrthoDB" id="9809956at2"/>
<dbReference type="SUPFAM" id="SSF51283">
    <property type="entry name" value="dUTPase-like"/>
    <property type="match status" value="1"/>
</dbReference>
<evidence type="ECO:0000256" key="5">
    <source>
        <dbReference type="ARBA" id="ARBA00047686"/>
    </source>
</evidence>
<evidence type="ECO:0000256" key="1">
    <source>
        <dbReference type="ARBA" id="ARBA00006581"/>
    </source>
</evidence>
<evidence type="ECO:0000313" key="7">
    <source>
        <dbReference type="EMBL" id="KZL35730.1"/>
    </source>
</evidence>
<protein>
    <recommendedName>
        <fullName evidence="2">dUTP diphosphatase</fullName>
        <ecNumber evidence="2">3.6.1.23</ecNumber>
    </recommendedName>
</protein>
<keyword evidence="4" id="KW-0546">Nucleotide metabolism</keyword>
<dbReference type="PANTHER" id="PTHR11241:SF0">
    <property type="entry name" value="DEOXYURIDINE 5'-TRIPHOSPHATE NUCLEOTIDOHYDROLASE"/>
    <property type="match status" value="1"/>
</dbReference>
<dbReference type="GO" id="GO:0006226">
    <property type="term" value="P:dUMP biosynthetic process"/>
    <property type="evidence" value="ECO:0007669"/>
    <property type="project" value="InterPro"/>
</dbReference>
<sequence length="144" mass="15925">MPKVILKYKKMTPSAMAPHQAHPDDTGFDLYADQTVYFAPFETKRISLGISIQLTKGYSAEVRPRSGMSLRTPLKCILGTVDPGYRGEIMAIFVNLSNRPNQINKGDKVCQLVIRRDASVQSIECDKLNDSDRGSNGFGSTGRN</sequence>
<evidence type="ECO:0000256" key="3">
    <source>
        <dbReference type="ARBA" id="ARBA00022801"/>
    </source>
</evidence>
<dbReference type="RefSeq" id="WP_063285797.1">
    <property type="nucleotide sequence ID" value="NZ_JYDC01000115.1"/>
</dbReference>
<gene>
    <name evidence="7" type="ORF">TY91_15845</name>
</gene>
<dbReference type="GO" id="GO:0046081">
    <property type="term" value="P:dUTP catabolic process"/>
    <property type="evidence" value="ECO:0007669"/>
    <property type="project" value="InterPro"/>
</dbReference>
<feature type="domain" description="dUTPase-like" evidence="6">
    <location>
        <begin position="16"/>
        <end position="142"/>
    </location>
</feature>
<dbReference type="PANTHER" id="PTHR11241">
    <property type="entry name" value="DEOXYURIDINE 5'-TRIPHOSPHATE NUCLEOTIDOHYDROLASE"/>
    <property type="match status" value="1"/>
</dbReference>
<comment type="catalytic activity">
    <reaction evidence="5">
        <text>dUTP + H2O = dUMP + diphosphate + H(+)</text>
        <dbReference type="Rhea" id="RHEA:10248"/>
        <dbReference type="ChEBI" id="CHEBI:15377"/>
        <dbReference type="ChEBI" id="CHEBI:15378"/>
        <dbReference type="ChEBI" id="CHEBI:33019"/>
        <dbReference type="ChEBI" id="CHEBI:61555"/>
        <dbReference type="ChEBI" id="CHEBI:246422"/>
        <dbReference type="EC" id="3.6.1.23"/>
    </reaction>
</comment>
<dbReference type="InterPro" id="IPR036157">
    <property type="entry name" value="dUTPase-like_sf"/>
</dbReference>
<proteinExistence type="inferred from homology"/>
<evidence type="ECO:0000256" key="2">
    <source>
        <dbReference type="ARBA" id="ARBA00012379"/>
    </source>
</evidence>
<name>A0A166FSA6_SECCO</name>
<dbReference type="GO" id="GO:0004170">
    <property type="term" value="F:dUTP diphosphatase activity"/>
    <property type="evidence" value="ECO:0007669"/>
    <property type="project" value="UniProtKB-EC"/>
</dbReference>
<evidence type="ECO:0000256" key="4">
    <source>
        <dbReference type="ARBA" id="ARBA00023080"/>
    </source>
</evidence>
<keyword evidence="8" id="KW-1185">Reference proteome</keyword>